<evidence type="ECO:0000313" key="3">
    <source>
        <dbReference type="Proteomes" id="UP001219525"/>
    </source>
</evidence>
<name>A0AAD6VHD3_9AGAR</name>
<feature type="region of interest" description="Disordered" evidence="1">
    <location>
        <begin position="47"/>
        <end position="76"/>
    </location>
</feature>
<proteinExistence type="predicted"/>
<comment type="caution">
    <text evidence="2">The sequence shown here is derived from an EMBL/GenBank/DDBJ whole genome shotgun (WGS) entry which is preliminary data.</text>
</comment>
<keyword evidence="3" id="KW-1185">Reference proteome</keyword>
<gene>
    <name evidence="2" type="ORF">GGX14DRAFT_550960</name>
</gene>
<evidence type="ECO:0008006" key="4">
    <source>
        <dbReference type="Google" id="ProtNLM"/>
    </source>
</evidence>
<sequence length="939" mass="106599">MAPMRTAKTRSATIPCPFGCRNKFFRNASGRTQHVNTVHAAAAAALPGPANQHQPPPAPSQSPPPHGDEPYDEQPMPHVKCRHVELHPHLTGRPCDRDGNFLDPGTPPPPKVFPPRDDFTPYRSLNQFRMADFLYRKVQMSAGEIDELMEIMDGDGNTPPFTSHEHMYDTIDSTERGHVSWQAFEVSYNGADLDVPNAPSWKRKNYTVYFRDPREVLHQQLANPDFKSEMDLSPQQVFDEDGEREYKNFMSGQWAWRQADEIAQDPQARGAVFVPVISGSDKTTTSVATGQNDFYPLYLTNGLVHNTVRRAHRNAVSLIGFLATPKTDRQHQNSAEFRTFRRRLFHASLQHIFSSLKPGMTTPEVVKFGDGHYRRVIYGLGPYIADYPEQVLLACVVQGWCARCHASNKDLDGEGGRRTQAHTQRLFDAFDHKTLWDQYGVLPDVLPFTWDFPRADIYELLSPDLLHQVIKGTFKDHLVTWVGEYLELVHGKAEAARIMADIDRRIAAVPPFPGIRRFHEGRGFKQWTGDDSKALMKVYLPAIEGHVPAQMVRAFSAFLDFCYLVRRNVINTKTLGQIRDTLARYHKERTIFEDSGVCPNGFCLPRQHSLTHYDILVTEFGAPNGLCSSITESKHIKAVKEPWRRSSKYEALHQMLTINDRLDNLASTRVDFEERGILHPSDPDPVLPVLITMPQPQTQDDDDNPEGSQIDGEVRLAKLPIRGYPRDPLDLAEFLDFPTLPQLIRRFLHTQIYPDDDISSIDPDTYPPLPTSVMTYPSAIATFYAPSDQSNSAGLLHERIRAVASWRSGPPRYDCVYVADTEDDEPGFQGLSAARTLLFMSFRHERVDYPCALVTWFSAIGDAPCPDVGMWMVEPDLDRDNERILDIIHVDSILRAAHLIPVFGADYLPHDFQFTDSLDSFQAYYVNKYADHHAHEIIF</sequence>
<feature type="compositionally biased region" description="Pro residues" evidence="1">
    <location>
        <begin position="54"/>
        <end position="65"/>
    </location>
</feature>
<evidence type="ECO:0000256" key="1">
    <source>
        <dbReference type="SAM" id="MobiDB-lite"/>
    </source>
</evidence>
<accession>A0AAD6VHD3</accession>
<organism evidence="2 3">
    <name type="scientific">Mycena pura</name>
    <dbReference type="NCBI Taxonomy" id="153505"/>
    <lineage>
        <taxon>Eukaryota</taxon>
        <taxon>Fungi</taxon>
        <taxon>Dikarya</taxon>
        <taxon>Basidiomycota</taxon>
        <taxon>Agaricomycotina</taxon>
        <taxon>Agaricomycetes</taxon>
        <taxon>Agaricomycetidae</taxon>
        <taxon>Agaricales</taxon>
        <taxon>Marasmiineae</taxon>
        <taxon>Mycenaceae</taxon>
        <taxon>Mycena</taxon>
    </lineage>
</organism>
<reference evidence="2" key="1">
    <citation type="submission" date="2023-03" db="EMBL/GenBank/DDBJ databases">
        <title>Massive genome expansion in bonnet fungi (Mycena s.s.) driven by repeated elements and novel gene families across ecological guilds.</title>
        <authorList>
            <consortium name="Lawrence Berkeley National Laboratory"/>
            <person name="Harder C.B."/>
            <person name="Miyauchi S."/>
            <person name="Viragh M."/>
            <person name="Kuo A."/>
            <person name="Thoen E."/>
            <person name="Andreopoulos B."/>
            <person name="Lu D."/>
            <person name="Skrede I."/>
            <person name="Drula E."/>
            <person name="Henrissat B."/>
            <person name="Morin E."/>
            <person name="Kohler A."/>
            <person name="Barry K."/>
            <person name="LaButti K."/>
            <person name="Morin E."/>
            <person name="Salamov A."/>
            <person name="Lipzen A."/>
            <person name="Mereny Z."/>
            <person name="Hegedus B."/>
            <person name="Baldrian P."/>
            <person name="Stursova M."/>
            <person name="Weitz H."/>
            <person name="Taylor A."/>
            <person name="Grigoriev I.V."/>
            <person name="Nagy L.G."/>
            <person name="Martin F."/>
            <person name="Kauserud H."/>
        </authorList>
    </citation>
    <scope>NUCLEOTIDE SEQUENCE</scope>
    <source>
        <strain evidence="2">9144</strain>
    </source>
</reference>
<dbReference type="InterPro" id="IPR041078">
    <property type="entry name" value="Plavaka"/>
</dbReference>
<dbReference type="AlphaFoldDB" id="A0AAD6VHD3"/>
<dbReference type="Pfam" id="PF18759">
    <property type="entry name" value="Plavaka"/>
    <property type="match status" value="1"/>
</dbReference>
<protein>
    <recommendedName>
        <fullName evidence="4">C2H2-type domain-containing protein</fullName>
    </recommendedName>
</protein>
<evidence type="ECO:0000313" key="2">
    <source>
        <dbReference type="EMBL" id="KAJ7211403.1"/>
    </source>
</evidence>
<dbReference type="Proteomes" id="UP001219525">
    <property type="component" value="Unassembled WGS sequence"/>
</dbReference>
<dbReference type="EMBL" id="JARJCW010000026">
    <property type="protein sequence ID" value="KAJ7211403.1"/>
    <property type="molecule type" value="Genomic_DNA"/>
</dbReference>